<accession>A0A939GCM5</accession>
<dbReference type="InterPro" id="IPR018490">
    <property type="entry name" value="cNMP-bd_dom_sf"/>
</dbReference>
<keyword evidence="2" id="KW-1185">Reference proteome</keyword>
<dbReference type="EMBL" id="JAFMYV010000003">
    <property type="protein sequence ID" value="MBO0936627.1"/>
    <property type="molecule type" value="Genomic_DNA"/>
</dbReference>
<dbReference type="RefSeq" id="WP_207364175.1">
    <property type="nucleotide sequence ID" value="NZ_JAFMYV010000003.1"/>
</dbReference>
<gene>
    <name evidence="1" type="ORF">J2I47_08740</name>
</gene>
<protein>
    <submittedName>
        <fullName evidence="1">Crp/Fnr family transcriptional regulator</fullName>
    </submittedName>
</protein>
<dbReference type="SUPFAM" id="SSF51206">
    <property type="entry name" value="cAMP-binding domain-like"/>
    <property type="match status" value="1"/>
</dbReference>
<dbReference type="Gene3D" id="2.60.120.10">
    <property type="entry name" value="Jelly Rolls"/>
    <property type="match status" value="1"/>
</dbReference>
<dbReference type="CDD" id="cd00038">
    <property type="entry name" value="CAP_ED"/>
    <property type="match status" value="1"/>
</dbReference>
<dbReference type="InterPro" id="IPR014710">
    <property type="entry name" value="RmlC-like_jellyroll"/>
</dbReference>
<dbReference type="InterPro" id="IPR000595">
    <property type="entry name" value="cNMP-bd_dom"/>
</dbReference>
<reference evidence="1" key="1">
    <citation type="submission" date="2021-03" db="EMBL/GenBank/DDBJ databases">
        <title>Fibrella sp. HMF5335 genome sequencing and assembly.</title>
        <authorList>
            <person name="Kang H."/>
            <person name="Kim H."/>
            <person name="Bae S."/>
            <person name="Joh K."/>
        </authorList>
    </citation>
    <scope>NUCLEOTIDE SEQUENCE</scope>
    <source>
        <strain evidence="1">HMF5335</strain>
    </source>
</reference>
<organism evidence="1 2">
    <name type="scientific">Fibrella rubiginis</name>
    <dbReference type="NCBI Taxonomy" id="2817060"/>
    <lineage>
        <taxon>Bacteria</taxon>
        <taxon>Pseudomonadati</taxon>
        <taxon>Bacteroidota</taxon>
        <taxon>Cytophagia</taxon>
        <taxon>Cytophagales</taxon>
        <taxon>Spirosomataceae</taxon>
        <taxon>Fibrella</taxon>
    </lineage>
</organism>
<comment type="caution">
    <text evidence="1">The sequence shown here is derived from an EMBL/GenBank/DDBJ whole genome shotgun (WGS) entry which is preliminary data.</text>
</comment>
<dbReference type="AlphaFoldDB" id="A0A939GCM5"/>
<dbReference type="Proteomes" id="UP000664034">
    <property type="component" value="Unassembled WGS sequence"/>
</dbReference>
<evidence type="ECO:0000313" key="1">
    <source>
        <dbReference type="EMBL" id="MBO0936627.1"/>
    </source>
</evidence>
<sequence>MSHTPLENFLLQFSHFTPQQLQLINSKAVERTYPTGAYFSEAGQIAREIGFIISGIFRACYFDNAGNEITKYFIDENHFVVDLQSYQYKLPSTEYVQAVTAVQVLVFSERDWQTIGHTIVGWAETERSIVTQALLEKIDRLSPLVNQDADTKYRAFLTKYPKLANRIPLSYLASYIGVTPQSLSRIRKNLAGH</sequence>
<name>A0A939GCM5_9BACT</name>
<evidence type="ECO:0000313" key="2">
    <source>
        <dbReference type="Proteomes" id="UP000664034"/>
    </source>
</evidence>
<proteinExistence type="predicted"/>